<comment type="caution">
    <text evidence="6">The sequence shown here is derived from an EMBL/GenBank/DDBJ whole genome shotgun (WGS) entry which is preliminary data.</text>
</comment>
<dbReference type="PROSITE" id="PS50937">
    <property type="entry name" value="HTH_MERR_2"/>
    <property type="match status" value="1"/>
</dbReference>
<dbReference type="SUPFAM" id="SSF55136">
    <property type="entry name" value="Probable bacterial effector-binding domain"/>
    <property type="match status" value="1"/>
</dbReference>
<keyword evidence="7" id="KW-1185">Reference proteome</keyword>
<dbReference type="InterPro" id="IPR000551">
    <property type="entry name" value="MerR-type_HTH_dom"/>
</dbReference>
<dbReference type="InterPro" id="IPR047057">
    <property type="entry name" value="MerR_fam"/>
</dbReference>
<keyword evidence="2" id="KW-0805">Transcription regulation</keyword>
<dbReference type="SMART" id="SM00422">
    <property type="entry name" value="HTH_MERR"/>
    <property type="match status" value="1"/>
</dbReference>
<evidence type="ECO:0000313" key="7">
    <source>
        <dbReference type="Proteomes" id="UP001519272"/>
    </source>
</evidence>
<evidence type="ECO:0000256" key="3">
    <source>
        <dbReference type="ARBA" id="ARBA00023125"/>
    </source>
</evidence>
<sequence>MAELLPINQVSSLTSITSRTLRHWENAGLFEATRDPQSGWRLYDGNALQCIRITDLLRRLDVPIKDIKEVITNKTTYALKEVLGKQLGKLDTMNADLEIRKQSITALIEMLEEGTVLTLDSIEDILLPTALERTKHTLTKVQALTKIQGGLKMENMKSKYGEVQFVNLPPMRTAAYSYVGVEPEDKASAPVLAWIKEKNLEGTMRLFGFNTEPYPTENSPEYGFGYCASIPEGIEIPAPLYEMRLPGGTYVVISEYEGDPSYGWKKAQALLQDNKFEWEYDTSRHPGLEEHIARGDGKDAYYIPILIPVKKRNS</sequence>
<organism evidence="6 7">
    <name type="scientific">Paenibacillus turicensis</name>
    <dbReference type="NCBI Taxonomy" id="160487"/>
    <lineage>
        <taxon>Bacteria</taxon>
        <taxon>Bacillati</taxon>
        <taxon>Bacillota</taxon>
        <taxon>Bacilli</taxon>
        <taxon>Bacillales</taxon>
        <taxon>Paenibacillaceae</taxon>
        <taxon>Paenibacillus</taxon>
    </lineage>
</organism>
<evidence type="ECO:0000259" key="5">
    <source>
        <dbReference type="PROSITE" id="PS50937"/>
    </source>
</evidence>
<dbReference type="InterPro" id="IPR029441">
    <property type="entry name" value="Cass2"/>
</dbReference>
<dbReference type="SUPFAM" id="SSF46955">
    <property type="entry name" value="Putative DNA-binding domain"/>
    <property type="match status" value="1"/>
</dbReference>
<dbReference type="Gene3D" id="1.10.1660.10">
    <property type="match status" value="1"/>
</dbReference>
<gene>
    <name evidence="6" type="ORF">J2Z32_001264</name>
</gene>
<keyword evidence="3 6" id="KW-0238">DNA-binding</keyword>
<feature type="domain" description="HTH merR-type" evidence="5">
    <location>
        <begin position="4"/>
        <end position="73"/>
    </location>
</feature>
<evidence type="ECO:0000256" key="4">
    <source>
        <dbReference type="ARBA" id="ARBA00023163"/>
    </source>
</evidence>
<dbReference type="Proteomes" id="UP001519272">
    <property type="component" value="Unassembled WGS sequence"/>
</dbReference>
<dbReference type="Pfam" id="PF14526">
    <property type="entry name" value="Cass2"/>
    <property type="match status" value="1"/>
</dbReference>
<dbReference type="InterPro" id="IPR009061">
    <property type="entry name" value="DNA-bd_dom_put_sf"/>
</dbReference>
<evidence type="ECO:0000313" key="6">
    <source>
        <dbReference type="EMBL" id="MBP1904641.1"/>
    </source>
</evidence>
<name>A0ABS4FPY5_9BACL</name>
<protein>
    <submittedName>
        <fullName evidence="6">DNA-binding transcriptional MerR regulator</fullName>
    </submittedName>
</protein>
<dbReference type="PANTHER" id="PTHR30204:SF69">
    <property type="entry name" value="MERR-FAMILY TRANSCRIPTIONAL REGULATOR"/>
    <property type="match status" value="1"/>
</dbReference>
<evidence type="ECO:0000256" key="2">
    <source>
        <dbReference type="ARBA" id="ARBA00023015"/>
    </source>
</evidence>
<reference evidence="6 7" key="1">
    <citation type="submission" date="2021-03" db="EMBL/GenBank/DDBJ databases">
        <title>Genomic Encyclopedia of Type Strains, Phase IV (KMG-IV): sequencing the most valuable type-strain genomes for metagenomic binning, comparative biology and taxonomic classification.</title>
        <authorList>
            <person name="Goeker M."/>
        </authorList>
    </citation>
    <scope>NUCLEOTIDE SEQUENCE [LARGE SCALE GENOMIC DNA]</scope>
    <source>
        <strain evidence="6 7">DSM 14349</strain>
    </source>
</reference>
<keyword evidence="4" id="KW-0804">Transcription</keyword>
<proteinExistence type="predicted"/>
<dbReference type="EMBL" id="JAGGKG010000004">
    <property type="protein sequence ID" value="MBP1904641.1"/>
    <property type="molecule type" value="Genomic_DNA"/>
</dbReference>
<dbReference type="InterPro" id="IPR011256">
    <property type="entry name" value="Reg_factor_effector_dom_sf"/>
</dbReference>
<dbReference type="CDD" id="cd00592">
    <property type="entry name" value="HTH_MerR-like"/>
    <property type="match status" value="1"/>
</dbReference>
<dbReference type="PANTHER" id="PTHR30204">
    <property type="entry name" value="REDOX-CYCLING DRUG-SENSING TRANSCRIPTIONAL ACTIVATOR SOXR"/>
    <property type="match status" value="1"/>
</dbReference>
<accession>A0ABS4FPY5</accession>
<dbReference type="Gene3D" id="3.20.80.10">
    <property type="entry name" value="Regulatory factor, effector binding domain"/>
    <property type="match status" value="1"/>
</dbReference>
<dbReference type="RefSeq" id="WP_210088310.1">
    <property type="nucleotide sequence ID" value="NZ_JAGGKG010000004.1"/>
</dbReference>
<dbReference type="GO" id="GO:0003677">
    <property type="term" value="F:DNA binding"/>
    <property type="evidence" value="ECO:0007669"/>
    <property type="project" value="UniProtKB-KW"/>
</dbReference>
<evidence type="ECO:0000256" key="1">
    <source>
        <dbReference type="ARBA" id="ARBA00022491"/>
    </source>
</evidence>
<dbReference type="Pfam" id="PF13411">
    <property type="entry name" value="MerR_1"/>
    <property type="match status" value="1"/>
</dbReference>
<keyword evidence="1" id="KW-0678">Repressor</keyword>